<dbReference type="Proteomes" id="UP001604336">
    <property type="component" value="Unassembled WGS sequence"/>
</dbReference>
<proteinExistence type="predicted"/>
<dbReference type="InterPro" id="IPR045274">
    <property type="entry name" value="WAK-like"/>
</dbReference>
<evidence type="ECO:0000256" key="1">
    <source>
        <dbReference type="ARBA" id="ARBA00022741"/>
    </source>
</evidence>
<protein>
    <submittedName>
        <fullName evidence="3">Wall-associated receptor kinase-like 2</fullName>
    </submittedName>
</protein>
<evidence type="ECO:0000313" key="4">
    <source>
        <dbReference type="Proteomes" id="UP001604336"/>
    </source>
</evidence>
<keyword evidence="2" id="KW-0067">ATP-binding</keyword>
<dbReference type="GO" id="GO:0005524">
    <property type="term" value="F:ATP binding"/>
    <property type="evidence" value="ECO:0007669"/>
    <property type="project" value="UniProtKB-KW"/>
</dbReference>
<evidence type="ECO:0000313" key="3">
    <source>
        <dbReference type="EMBL" id="KAL2517788.1"/>
    </source>
</evidence>
<accession>A0ABD1TZ36</accession>
<dbReference type="PANTHER" id="PTHR27005">
    <property type="entry name" value="WALL-ASSOCIATED RECEPTOR KINASE-LIKE 21"/>
    <property type="match status" value="1"/>
</dbReference>
<organism evidence="3 4">
    <name type="scientific">Abeliophyllum distichum</name>
    <dbReference type="NCBI Taxonomy" id="126358"/>
    <lineage>
        <taxon>Eukaryota</taxon>
        <taxon>Viridiplantae</taxon>
        <taxon>Streptophyta</taxon>
        <taxon>Embryophyta</taxon>
        <taxon>Tracheophyta</taxon>
        <taxon>Spermatophyta</taxon>
        <taxon>Magnoliopsida</taxon>
        <taxon>eudicotyledons</taxon>
        <taxon>Gunneridae</taxon>
        <taxon>Pentapetalae</taxon>
        <taxon>asterids</taxon>
        <taxon>lamiids</taxon>
        <taxon>Lamiales</taxon>
        <taxon>Oleaceae</taxon>
        <taxon>Forsythieae</taxon>
        <taxon>Abeliophyllum</taxon>
    </lineage>
</organism>
<name>A0ABD1TZ36_9LAMI</name>
<gene>
    <name evidence="3" type="ORF">Adt_14035</name>
</gene>
<keyword evidence="4" id="KW-1185">Reference proteome</keyword>
<sequence length="110" mass="12290">MSMEGNYLDNILDPKISEKGNDDDIFSIANLACRCLNLNGKKRPTMKEVAIELEDFRLSLKPMTIQRNSQVINIEVGGSKTYSDINSMGTISDCSKTLLLETNPILYDTI</sequence>
<dbReference type="AlphaFoldDB" id="A0ABD1TZ36"/>
<comment type="caution">
    <text evidence="3">The sequence shown here is derived from an EMBL/GenBank/DDBJ whole genome shotgun (WGS) entry which is preliminary data.</text>
</comment>
<evidence type="ECO:0000256" key="2">
    <source>
        <dbReference type="ARBA" id="ARBA00022840"/>
    </source>
</evidence>
<dbReference type="EMBL" id="JBFOLK010000004">
    <property type="protein sequence ID" value="KAL2517788.1"/>
    <property type="molecule type" value="Genomic_DNA"/>
</dbReference>
<dbReference type="PANTHER" id="PTHR27005:SF515">
    <property type="entry name" value="WALL-ASSOCIATED RECEPTOR KINASE-LIKE 10-RELATED"/>
    <property type="match status" value="1"/>
</dbReference>
<keyword evidence="1" id="KW-0547">Nucleotide-binding</keyword>
<reference evidence="4" key="1">
    <citation type="submission" date="2024-07" db="EMBL/GenBank/DDBJ databases">
        <title>Two chromosome-level genome assemblies of Korean endemic species Abeliophyllum distichum and Forsythia ovata (Oleaceae).</title>
        <authorList>
            <person name="Jang H."/>
        </authorList>
    </citation>
    <scope>NUCLEOTIDE SEQUENCE [LARGE SCALE GENOMIC DNA]</scope>
</reference>
<dbReference type="Gene3D" id="1.10.510.10">
    <property type="entry name" value="Transferase(Phosphotransferase) domain 1"/>
    <property type="match status" value="1"/>
</dbReference>